<evidence type="ECO:0000256" key="1">
    <source>
        <dbReference type="ARBA" id="ARBA00023015"/>
    </source>
</evidence>
<reference evidence="6" key="1">
    <citation type="submission" date="2023-07" db="EMBL/GenBank/DDBJ databases">
        <authorList>
            <person name="Luz R."/>
            <person name="Cordeiro R."/>
            <person name="Fonseca A."/>
            <person name="Goncalves V."/>
        </authorList>
    </citation>
    <scope>NUCLEOTIDE SEQUENCE [LARGE SCALE GENOMIC DNA]</scope>
    <source>
        <strain evidence="6">BACA0444</strain>
    </source>
</reference>
<dbReference type="NCBIfam" id="NF033788">
    <property type="entry name" value="HTH_metalloreg"/>
    <property type="match status" value="1"/>
</dbReference>
<keyword evidence="1" id="KW-0805">Transcription regulation</keyword>
<evidence type="ECO:0000256" key="3">
    <source>
        <dbReference type="ARBA" id="ARBA00023163"/>
    </source>
</evidence>
<evidence type="ECO:0000259" key="4">
    <source>
        <dbReference type="PROSITE" id="PS50987"/>
    </source>
</evidence>
<dbReference type="EMBL" id="JAVMIP010000001">
    <property type="protein sequence ID" value="MDS3859458.1"/>
    <property type="molecule type" value="Genomic_DNA"/>
</dbReference>
<dbReference type="InterPro" id="IPR011991">
    <property type="entry name" value="ArsR-like_HTH"/>
</dbReference>
<dbReference type="Gene3D" id="1.10.10.10">
    <property type="entry name" value="Winged helix-like DNA-binding domain superfamily/Winged helix DNA-binding domain"/>
    <property type="match status" value="1"/>
</dbReference>
<protein>
    <submittedName>
        <fullName evidence="5">Metalloregulator ArsR/SmtB family transcription factor</fullName>
    </submittedName>
</protein>
<dbReference type="PANTHER" id="PTHR43132">
    <property type="entry name" value="ARSENICAL RESISTANCE OPERON REPRESSOR ARSR-RELATED"/>
    <property type="match status" value="1"/>
</dbReference>
<keyword evidence="2" id="KW-0238">DNA-binding</keyword>
<dbReference type="InterPro" id="IPR051011">
    <property type="entry name" value="Metal_resp_trans_reg"/>
</dbReference>
<evidence type="ECO:0000256" key="2">
    <source>
        <dbReference type="ARBA" id="ARBA00023125"/>
    </source>
</evidence>
<keyword evidence="3" id="KW-0804">Transcription</keyword>
<dbReference type="AlphaFoldDB" id="A0AAE4FNQ3"/>
<gene>
    <name evidence="5" type="ORF">RIF25_01425</name>
</gene>
<sequence>MKTDCYIPITALNQVAEYFKVLSELSRLQVPCMVKSGSINVGEIMTATGLVQANASKHLKVLHQAGIIQCQPQGVSVYYSVVDPLIFDLCVN</sequence>
<proteinExistence type="predicted"/>
<evidence type="ECO:0000313" key="6">
    <source>
        <dbReference type="Proteomes" id="UP001268256"/>
    </source>
</evidence>
<dbReference type="Pfam" id="PF01022">
    <property type="entry name" value="HTH_5"/>
    <property type="match status" value="1"/>
</dbReference>
<dbReference type="SMART" id="SM00418">
    <property type="entry name" value="HTH_ARSR"/>
    <property type="match status" value="1"/>
</dbReference>
<dbReference type="InterPro" id="IPR036390">
    <property type="entry name" value="WH_DNA-bd_sf"/>
</dbReference>
<dbReference type="CDD" id="cd00090">
    <property type="entry name" value="HTH_ARSR"/>
    <property type="match status" value="1"/>
</dbReference>
<comment type="caution">
    <text evidence="5">The sequence shown here is derived from an EMBL/GenBank/DDBJ whole genome shotgun (WGS) entry which is preliminary data.</text>
</comment>
<keyword evidence="6" id="KW-1185">Reference proteome</keyword>
<dbReference type="GO" id="GO:0003700">
    <property type="term" value="F:DNA-binding transcription factor activity"/>
    <property type="evidence" value="ECO:0007669"/>
    <property type="project" value="InterPro"/>
</dbReference>
<dbReference type="PROSITE" id="PS50987">
    <property type="entry name" value="HTH_ARSR_2"/>
    <property type="match status" value="1"/>
</dbReference>
<accession>A0AAE4FNQ3</accession>
<dbReference type="Proteomes" id="UP001268256">
    <property type="component" value="Unassembled WGS sequence"/>
</dbReference>
<dbReference type="InterPro" id="IPR001845">
    <property type="entry name" value="HTH_ArsR_DNA-bd_dom"/>
</dbReference>
<organism evidence="5 6">
    <name type="scientific">Pseudocalidococcus azoricus BACA0444</name>
    <dbReference type="NCBI Taxonomy" id="2918990"/>
    <lineage>
        <taxon>Bacteria</taxon>
        <taxon>Bacillati</taxon>
        <taxon>Cyanobacteriota</taxon>
        <taxon>Cyanophyceae</taxon>
        <taxon>Acaryochloridales</taxon>
        <taxon>Thermosynechococcaceae</taxon>
        <taxon>Pseudocalidococcus</taxon>
        <taxon>Pseudocalidococcus azoricus</taxon>
    </lineage>
</organism>
<feature type="domain" description="HTH arsR-type" evidence="4">
    <location>
        <begin position="7"/>
        <end position="92"/>
    </location>
</feature>
<dbReference type="GO" id="GO:0003677">
    <property type="term" value="F:DNA binding"/>
    <property type="evidence" value="ECO:0007669"/>
    <property type="project" value="UniProtKB-KW"/>
</dbReference>
<dbReference type="SUPFAM" id="SSF46785">
    <property type="entry name" value="Winged helix' DNA-binding domain"/>
    <property type="match status" value="1"/>
</dbReference>
<dbReference type="PRINTS" id="PR00778">
    <property type="entry name" value="HTHARSR"/>
</dbReference>
<dbReference type="InterPro" id="IPR036388">
    <property type="entry name" value="WH-like_DNA-bd_sf"/>
</dbReference>
<evidence type="ECO:0000313" key="5">
    <source>
        <dbReference type="EMBL" id="MDS3859458.1"/>
    </source>
</evidence>
<name>A0AAE4FNQ3_9CYAN</name>
<dbReference type="PANTHER" id="PTHR43132:SF9">
    <property type="entry name" value="ARSR FAMILY TRANSCRIPTIONAL REGULATORY PROTEIN"/>
    <property type="match status" value="1"/>
</dbReference>